<feature type="binding site" evidence="20">
    <location>
        <position position="350"/>
    </location>
    <ligand>
        <name>UDP-N-acetyl-alpha-D-glucosamine</name>
        <dbReference type="ChEBI" id="CHEBI:57705"/>
    </ligand>
</feature>
<dbReference type="GO" id="GO:0000287">
    <property type="term" value="F:magnesium ion binding"/>
    <property type="evidence" value="ECO:0007669"/>
    <property type="project" value="UniProtKB-UniRule"/>
</dbReference>
<feature type="region of interest" description="Pyrophosphorylase" evidence="20">
    <location>
        <begin position="1"/>
        <end position="229"/>
    </location>
</feature>
<feature type="binding site" evidence="20">
    <location>
        <position position="139"/>
    </location>
    <ligand>
        <name>UDP-N-acetyl-alpha-D-glucosamine</name>
        <dbReference type="ChEBI" id="CHEBI:57705"/>
    </ligand>
</feature>
<comment type="pathway">
    <text evidence="3 20">Nucleotide-sugar biosynthesis; UDP-N-acetyl-alpha-D-glucosamine biosynthesis; UDP-N-acetyl-alpha-D-glucosamine from N-acetyl-alpha-D-glucosamine 1-phosphate: step 1/1.</text>
</comment>
<dbReference type="UniPathway" id="UPA00113">
    <property type="reaction ID" value="UER00532"/>
</dbReference>
<keyword evidence="7 20" id="KW-0808">Transferase</keyword>
<evidence type="ECO:0000256" key="2">
    <source>
        <dbReference type="ARBA" id="ARBA00005166"/>
    </source>
</evidence>
<comment type="catalytic activity">
    <reaction evidence="18 20">
        <text>N-acetyl-alpha-D-glucosamine 1-phosphate + UTP + H(+) = UDP-N-acetyl-alpha-D-glucosamine + diphosphate</text>
        <dbReference type="Rhea" id="RHEA:13509"/>
        <dbReference type="ChEBI" id="CHEBI:15378"/>
        <dbReference type="ChEBI" id="CHEBI:33019"/>
        <dbReference type="ChEBI" id="CHEBI:46398"/>
        <dbReference type="ChEBI" id="CHEBI:57705"/>
        <dbReference type="ChEBI" id="CHEBI:57776"/>
        <dbReference type="EC" id="2.7.7.23"/>
    </reaction>
</comment>
<feature type="binding site" evidence="20">
    <location>
        <position position="379"/>
    </location>
    <ligand>
        <name>acetyl-CoA</name>
        <dbReference type="ChEBI" id="CHEBI:57288"/>
    </ligand>
</feature>
<dbReference type="STRING" id="1121432.SAMN02745219_00762"/>
<evidence type="ECO:0000256" key="14">
    <source>
        <dbReference type="ARBA" id="ARBA00023268"/>
    </source>
</evidence>
<dbReference type="CDD" id="cd03353">
    <property type="entry name" value="LbH_GlmU_C"/>
    <property type="match status" value="1"/>
</dbReference>
<comment type="subcellular location">
    <subcellularLocation>
        <location evidence="1 20">Cytoplasm</location>
    </subcellularLocation>
</comment>
<evidence type="ECO:0000256" key="7">
    <source>
        <dbReference type="ARBA" id="ARBA00022679"/>
    </source>
</evidence>
<name>A0A1M6CUI8_9FIRM</name>
<feature type="binding site" evidence="20">
    <location>
        <position position="72"/>
    </location>
    <ligand>
        <name>UDP-N-acetyl-alpha-D-glucosamine</name>
        <dbReference type="ChEBI" id="CHEBI:57705"/>
    </ligand>
</feature>
<comment type="pathway">
    <text evidence="20">Bacterial outer membrane biogenesis; LPS lipid A biosynthesis.</text>
</comment>
<feature type="binding site" evidence="20">
    <location>
        <begin position="8"/>
        <end position="11"/>
    </location>
    <ligand>
        <name>UDP-N-acetyl-alpha-D-glucosamine</name>
        <dbReference type="ChEBI" id="CHEBI:57705"/>
    </ligand>
</feature>
<proteinExistence type="inferred from homology"/>
<feature type="domain" description="Mannose-1-phosphate guanyltransferase C-terminal" evidence="22">
    <location>
        <begin position="261"/>
        <end position="354"/>
    </location>
</feature>
<dbReference type="GO" id="GO:0009245">
    <property type="term" value="P:lipid A biosynthetic process"/>
    <property type="evidence" value="ECO:0007669"/>
    <property type="project" value="UniProtKB-UniRule"/>
</dbReference>
<dbReference type="GO" id="GO:0019134">
    <property type="term" value="F:glucosamine-1-phosphate N-acetyltransferase activity"/>
    <property type="evidence" value="ECO:0007669"/>
    <property type="project" value="UniProtKB-UniRule"/>
</dbReference>
<dbReference type="Pfam" id="PF00483">
    <property type="entry name" value="NTP_transferase"/>
    <property type="match status" value="1"/>
</dbReference>
<evidence type="ECO:0000256" key="20">
    <source>
        <dbReference type="HAMAP-Rule" id="MF_01631"/>
    </source>
</evidence>
<dbReference type="PROSITE" id="PS00101">
    <property type="entry name" value="HEXAPEP_TRANSFERASES"/>
    <property type="match status" value="2"/>
</dbReference>
<feature type="binding site" evidence="20">
    <location>
        <position position="376"/>
    </location>
    <ligand>
        <name>UDP-N-acetyl-alpha-D-glucosamine</name>
        <dbReference type="ChEBI" id="CHEBI:57705"/>
    </ligand>
</feature>
<dbReference type="Pfam" id="PF25087">
    <property type="entry name" value="GMPPB_C"/>
    <property type="match status" value="1"/>
</dbReference>
<dbReference type="NCBIfam" id="NF010934">
    <property type="entry name" value="PRK14354.1"/>
    <property type="match status" value="1"/>
</dbReference>
<evidence type="ECO:0000256" key="9">
    <source>
        <dbReference type="ARBA" id="ARBA00022723"/>
    </source>
</evidence>
<feature type="binding site" evidence="20">
    <location>
        <position position="439"/>
    </location>
    <ligand>
        <name>acetyl-CoA</name>
        <dbReference type="ChEBI" id="CHEBI:57288"/>
    </ligand>
</feature>
<comment type="subunit">
    <text evidence="20">Homotrimer.</text>
</comment>
<accession>A0A1M6CUI8</accession>
<keyword evidence="16 20" id="KW-0961">Cell wall biogenesis/degradation</keyword>
<gene>
    <name evidence="20" type="primary">glmU</name>
    <name evidence="23" type="ORF">SAMN02745219_00762</name>
</gene>
<feature type="binding site" evidence="20">
    <location>
        <position position="422"/>
    </location>
    <ligand>
        <name>acetyl-CoA</name>
        <dbReference type="ChEBI" id="CHEBI:57288"/>
    </ligand>
</feature>
<comment type="similarity">
    <text evidence="4 20">In the C-terminal section; belongs to the transferase hexapeptide repeat family.</text>
</comment>
<evidence type="ECO:0000256" key="15">
    <source>
        <dbReference type="ARBA" id="ARBA00023315"/>
    </source>
</evidence>
<keyword evidence="8 20" id="KW-0548">Nucleotidyltransferase</keyword>
<dbReference type="NCBIfam" id="TIGR01173">
    <property type="entry name" value="glmU"/>
    <property type="match status" value="1"/>
</dbReference>
<dbReference type="InterPro" id="IPR018357">
    <property type="entry name" value="Hexapep_transf_CS"/>
</dbReference>
<evidence type="ECO:0000256" key="1">
    <source>
        <dbReference type="ARBA" id="ARBA00004496"/>
    </source>
</evidence>
<dbReference type="GO" id="GO:0000902">
    <property type="term" value="P:cell morphogenesis"/>
    <property type="evidence" value="ECO:0007669"/>
    <property type="project" value="UniProtKB-UniRule"/>
</dbReference>
<dbReference type="EC" id="2.7.7.23" evidence="20"/>
<evidence type="ECO:0000256" key="3">
    <source>
        <dbReference type="ARBA" id="ARBA00005208"/>
    </source>
</evidence>
<keyword evidence="10 20" id="KW-0677">Repeat</keyword>
<dbReference type="GO" id="GO:0008360">
    <property type="term" value="P:regulation of cell shape"/>
    <property type="evidence" value="ECO:0007669"/>
    <property type="project" value="UniProtKB-KW"/>
</dbReference>
<feature type="binding site" evidence="20">
    <location>
        <position position="332"/>
    </location>
    <ligand>
        <name>UDP-N-acetyl-alpha-D-glucosamine</name>
        <dbReference type="ChEBI" id="CHEBI:57705"/>
    </ligand>
</feature>
<dbReference type="InterPro" id="IPR005882">
    <property type="entry name" value="Bifunctional_GlmU"/>
</dbReference>
<feature type="region of interest" description="N-acetyltransferase" evidence="20">
    <location>
        <begin position="251"/>
        <end position="461"/>
    </location>
</feature>
<feature type="binding site" evidence="20">
    <location>
        <position position="169"/>
    </location>
    <ligand>
        <name>UDP-N-acetyl-alpha-D-glucosamine</name>
        <dbReference type="ChEBI" id="CHEBI:57705"/>
    </ligand>
</feature>
<comment type="cofactor">
    <cofactor evidence="20">
        <name>Mg(2+)</name>
        <dbReference type="ChEBI" id="CHEBI:18420"/>
    </cofactor>
    <text evidence="20">Binds 1 Mg(2+) ion per subunit.</text>
</comment>
<reference evidence="24" key="1">
    <citation type="submission" date="2016-11" db="EMBL/GenBank/DDBJ databases">
        <authorList>
            <person name="Varghese N."/>
            <person name="Submissions S."/>
        </authorList>
    </citation>
    <scope>NUCLEOTIDE SEQUENCE [LARGE SCALE GENOMIC DNA]</scope>
    <source>
        <strain evidence="24">DSM 16057</strain>
    </source>
</reference>
<protein>
    <recommendedName>
        <fullName evidence="20">Bifunctional protein GlmU</fullName>
    </recommendedName>
    <domain>
        <recommendedName>
            <fullName evidence="20">UDP-N-acetylglucosamine pyrophosphorylase</fullName>
            <ecNumber evidence="20">2.7.7.23</ecNumber>
        </recommendedName>
        <alternativeName>
            <fullName evidence="20">N-acetylglucosamine-1-phosphate uridyltransferase</fullName>
        </alternativeName>
    </domain>
    <domain>
        <recommendedName>
            <fullName evidence="20">Glucosamine-1-phosphate N-acetyltransferase</fullName>
            <ecNumber evidence="20">2.3.1.157</ecNumber>
        </recommendedName>
    </domain>
</protein>
<organism evidence="23 24">
    <name type="scientific">Desulfofundulus thermosubterraneus DSM 16057</name>
    <dbReference type="NCBI Taxonomy" id="1121432"/>
    <lineage>
        <taxon>Bacteria</taxon>
        <taxon>Bacillati</taxon>
        <taxon>Bacillota</taxon>
        <taxon>Clostridia</taxon>
        <taxon>Eubacteriales</taxon>
        <taxon>Peptococcaceae</taxon>
        <taxon>Desulfofundulus</taxon>
    </lineage>
</organism>
<dbReference type="GO" id="GO:0016020">
    <property type="term" value="C:membrane"/>
    <property type="evidence" value="ECO:0007669"/>
    <property type="project" value="GOC"/>
</dbReference>
<dbReference type="Gene3D" id="2.160.10.10">
    <property type="entry name" value="Hexapeptide repeat proteins"/>
    <property type="match status" value="1"/>
</dbReference>
<dbReference type="SUPFAM" id="SSF51161">
    <property type="entry name" value="Trimeric LpxA-like enzymes"/>
    <property type="match status" value="1"/>
</dbReference>
<evidence type="ECO:0000313" key="23">
    <source>
        <dbReference type="EMBL" id="SHI64620.1"/>
    </source>
</evidence>
<feature type="binding site" evidence="20">
    <location>
        <position position="404"/>
    </location>
    <ligand>
        <name>acetyl-CoA</name>
        <dbReference type="ChEBI" id="CHEBI:57288"/>
    </ligand>
</feature>
<dbReference type="CDD" id="cd02540">
    <property type="entry name" value="GT2_GlmU_N_bac"/>
    <property type="match status" value="1"/>
</dbReference>
<feature type="binding site" evidence="20">
    <location>
        <position position="154"/>
    </location>
    <ligand>
        <name>UDP-N-acetyl-alpha-D-glucosamine</name>
        <dbReference type="ChEBI" id="CHEBI:57705"/>
    </ligand>
</feature>
<dbReference type="UniPathway" id="UPA00973"/>
<evidence type="ECO:0000313" key="24">
    <source>
        <dbReference type="Proteomes" id="UP000184529"/>
    </source>
</evidence>
<evidence type="ECO:0000256" key="4">
    <source>
        <dbReference type="ARBA" id="ARBA00007707"/>
    </source>
</evidence>
<dbReference type="Proteomes" id="UP000184529">
    <property type="component" value="Unassembled WGS sequence"/>
</dbReference>
<dbReference type="AlphaFoldDB" id="A0A1M6CUI8"/>
<keyword evidence="15 20" id="KW-0012">Acyltransferase</keyword>
<evidence type="ECO:0000256" key="6">
    <source>
        <dbReference type="ARBA" id="ARBA00022490"/>
    </source>
</evidence>
<dbReference type="OrthoDB" id="9775031at2"/>
<evidence type="ECO:0000259" key="22">
    <source>
        <dbReference type="Pfam" id="PF25087"/>
    </source>
</evidence>
<dbReference type="InterPro" id="IPR029044">
    <property type="entry name" value="Nucleotide-diphossugar_trans"/>
</dbReference>
<feature type="domain" description="Nucleotidyl transferase" evidence="21">
    <location>
        <begin position="5"/>
        <end position="218"/>
    </location>
</feature>
<dbReference type="HAMAP" id="MF_01631">
    <property type="entry name" value="GlmU"/>
    <property type="match status" value="1"/>
</dbReference>
<dbReference type="PANTHER" id="PTHR43584:SF3">
    <property type="entry name" value="BIFUNCTIONAL PROTEIN GLMU"/>
    <property type="match status" value="1"/>
</dbReference>
<dbReference type="InterPro" id="IPR011004">
    <property type="entry name" value="Trimer_LpxA-like_sf"/>
</dbReference>
<evidence type="ECO:0000256" key="12">
    <source>
        <dbReference type="ARBA" id="ARBA00022960"/>
    </source>
</evidence>
<feature type="active site" description="Proton acceptor" evidence="20">
    <location>
        <position position="362"/>
    </location>
</feature>
<comment type="caution">
    <text evidence="20">Lacks conserved residue(s) required for the propagation of feature annotation.</text>
</comment>
<dbReference type="EMBL" id="FQZM01000008">
    <property type="protein sequence ID" value="SHI64620.1"/>
    <property type="molecule type" value="Genomic_DNA"/>
</dbReference>
<keyword evidence="24" id="KW-1185">Reference proteome</keyword>
<dbReference type="InterPro" id="IPR005835">
    <property type="entry name" value="NTP_transferase_dom"/>
</dbReference>
<evidence type="ECO:0000256" key="10">
    <source>
        <dbReference type="ARBA" id="ARBA00022737"/>
    </source>
</evidence>
<evidence type="ECO:0000256" key="11">
    <source>
        <dbReference type="ARBA" id="ARBA00022842"/>
    </source>
</evidence>
<dbReference type="PANTHER" id="PTHR43584">
    <property type="entry name" value="NUCLEOTIDYL TRANSFERASE"/>
    <property type="match status" value="1"/>
</dbReference>
<comment type="function">
    <text evidence="19 20">Catalyzes the last two sequential reactions in the de novo biosynthetic pathway for UDP-N-acetylglucosamine (UDP-GlcNAc). The C-terminal domain catalyzes the transfer of acetyl group from acetyl coenzyme A to glucosamine-1-phosphate (GlcN-1-P) to produce N-acetylglucosamine-1-phosphate (GlcNAc-1-P), which is converted into UDP-GlcNAc by the transfer of uridine 5-monophosphate (from uridine 5-triphosphate), a reaction catalyzed by the N-terminal domain.</text>
</comment>
<feature type="binding site" evidence="20">
    <location>
        <position position="365"/>
    </location>
    <ligand>
        <name>UDP-N-acetyl-alpha-D-glucosamine</name>
        <dbReference type="ChEBI" id="CHEBI:57705"/>
    </ligand>
</feature>
<feature type="binding site" evidence="20">
    <location>
        <position position="227"/>
    </location>
    <ligand>
        <name>UDP-N-acetyl-alpha-D-glucosamine</name>
        <dbReference type="ChEBI" id="CHEBI:57705"/>
    </ligand>
</feature>
<dbReference type="InterPro" id="IPR050065">
    <property type="entry name" value="GlmU-like"/>
</dbReference>
<sequence length="461" mass="48999">MSLAAVILAAGKGTRMKSDLPKVMHKVCGRPMIEYVLDAVRGAGAEEIVVVAGFGGDLVARTVQGRAKVVYQQQQLGTAHALLQAAPLLADFPGTILVVCGDTPLVTAGTLARLVAAHAAAGARATVLTACLEDPTGYGRVIRDGEGRVQKIVEQRDATPGELAVREVNTGIYCFSAPGLFAALSTLRRENSQGEYYLTDIIGHYVQQGEPVAALTVEDAREVEGVNDRRQLARVESYLRRQIVEELMLSGVTVMDPATTFIDRDVEIGRDTVIYPFTIIEGDTIIGKHCIIGPGSRLLNVQAGNGVVIEHSVILESKIGDNCTIGPFAYIRPGCVLAPDVKVGDFVELKKTVVGRGSKIPHLSYVGDATVGSGVNIGAGTITCNYDGEKKWPTIIGDGAFIGSNTNLVAPVEVGEKAFIGAGSTITKNVPPGALGIERGRQRNIENWLQKKSKKESCEEK</sequence>
<feature type="binding site" evidence="20">
    <location>
        <position position="102"/>
    </location>
    <ligand>
        <name>Mg(2+)</name>
        <dbReference type="ChEBI" id="CHEBI:18420"/>
    </ligand>
</feature>
<comment type="similarity">
    <text evidence="5 20">In the N-terminal section; belongs to the N-acetylglucosamine-1-phosphate uridyltransferase family.</text>
</comment>
<evidence type="ECO:0000259" key="21">
    <source>
        <dbReference type="Pfam" id="PF00483"/>
    </source>
</evidence>
<evidence type="ECO:0000256" key="18">
    <source>
        <dbReference type="ARBA" id="ARBA00048493"/>
    </source>
</evidence>
<feature type="binding site" evidence="20">
    <location>
        <position position="227"/>
    </location>
    <ligand>
        <name>Mg(2+)</name>
        <dbReference type="ChEBI" id="CHEBI:18420"/>
    </ligand>
</feature>
<keyword evidence="12 20" id="KW-0133">Cell shape</keyword>
<dbReference type="EC" id="2.3.1.157" evidence="20"/>
<feature type="region of interest" description="Linker" evidence="20">
    <location>
        <begin position="230"/>
        <end position="250"/>
    </location>
</feature>
<feature type="binding site" evidence="20">
    <location>
        <begin position="77"/>
        <end position="78"/>
    </location>
    <ligand>
        <name>UDP-N-acetyl-alpha-D-glucosamine</name>
        <dbReference type="ChEBI" id="CHEBI:57705"/>
    </ligand>
</feature>
<dbReference type="InterPro" id="IPR001451">
    <property type="entry name" value="Hexapep"/>
</dbReference>
<dbReference type="Pfam" id="PF00132">
    <property type="entry name" value="Hexapep"/>
    <property type="match status" value="1"/>
</dbReference>
<dbReference type="GO" id="GO:0009252">
    <property type="term" value="P:peptidoglycan biosynthetic process"/>
    <property type="evidence" value="ECO:0007669"/>
    <property type="project" value="UniProtKB-UniRule"/>
</dbReference>
<keyword evidence="14 20" id="KW-0511">Multifunctional enzyme</keyword>
<comment type="catalytic activity">
    <reaction evidence="17 20">
        <text>alpha-D-glucosamine 1-phosphate + acetyl-CoA = N-acetyl-alpha-D-glucosamine 1-phosphate + CoA + H(+)</text>
        <dbReference type="Rhea" id="RHEA:13725"/>
        <dbReference type="ChEBI" id="CHEBI:15378"/>
        <dbReference type="ChEBI" id="CHEBI:57287"/>
        <dbReference type="ChEBI" id="CHEBI:57288"/>
        <dbReference type="ChEBI" id="CHEBI:57776"/>
        <dbReference type="ChEBI" id="CHEBI:58516"/>
        <dbReference type="EC" id="2.3.1.157"/>
    </reaction>
</comment>
<dbReference type="InterPro" id="IPR056729">
    <property type="entry name" value="GMPPB_C"/>
</dbReference>
<evidence type="ECO:0000256" key="19">
    <source>
        <dbReference type="ARBA" id="ARBA00049628"/>
    </source>
</evidence>
<feature type="binding site" evidence="20">
    <location>
        <position position="22"/>
    </location>
    <ligand>
        <name>UDP-N-acetyl-alpha-D-glucosamine</name>
        <dbReference type="ChEBI" id="CHEBI:57705"/>
    </ligand>
</feature>
<keyword evidence="6 20" id="KW-0963">Cytoplasm</keyword>
<keyword evidence="9 20" id="KW-0479">Metal-binding</keyword>
<dbReference type="GO" id="GO:0003977">
    <property type="term" value="F:UDP-N-acetylglucosamine diphosphorylase activity"/>
    <property type="evidence" value="ECO:0007669"/>
    <property type="project" value="UniProtKB-UniRule"/>
</dbReference>
<feature type="binding site" evidence="20">
    <location>
        <begin position="385"/>
        <end position="386"/>
    </location>
    <ligand>
        <name>acetyl-CoA</name>
        <dbReference type="ChEBI" id="CHEBI:57288"/>
    </ligand>
</feature>
<evidence type="ECO:0000256" key="16">
    <source>
        <dbReference type="ARBA" id="ARBA00023316"/>
    </source>
</evidence>
<comment type="pathway">
    <text evidence="2 20">Nucleotide-sugar biosynthesis; UDP-N-acetyl-alpha-D-glucosamine biosynthesis; N-acetyl-alpha-D-glucosamine 1-phosphate from alpha-D-glucosamine 6-phosphate (route II): step 2/2.</text>
</comment>
<keyword evidence="11 20" id="KW-0460">Magnesium</keyword>
<dbReference type="SUPFAM" id="SSF53448">
    <property type="entry name" value="Nucleotide-diphospho-sugar transferases"/>
    <property type="match status" value="1"/>
</dbReference>
<evidence type="ECO:0000256" key="5">
    <source>
        <dbReference type="ARBA" id="ARBA00007947"/>
    </source>
</evidence>
<evidence type="ECO:0000256" key="8">
    <source>
        <dbReference type="ARBA" id="ARBA00022695"/>
    </source>
</evidence>
<dbReference type="RefSeq" id="WP_072867437.1">
    <property type="nucleotide sequence ID" value="NZ_FQZM01000008.1"/>
</dbReference>
<evidence type="ECO:0000256" key="13">
    <source>
        <dbReference type="ARBA" id="ARBA00022984"/>
    </source>
</evidence>
<dbReference type="GO" id="GO:0006048">
    <property type="term" value="P:UDP-N-acetylglucosamine biosynthetic process"/>
    <property type="evidence" value="ECO:0007669"/>
    <property type="project" value="UniProtKB-UniPathway"/>
</dbReference>
<dbReference type="GO" id="GO:0071555">
    <property type="term" value="P:cell wall organization"/>
    <property type="evidence" value="ECO:0007669"/>
    <property type="project" value="UniProtKB-KW"/>
</dbReference>
<keyword evidence="13 20" id="KW-0573">Peptidoglycan synthesis</keyword>
<dbReference type="Gene3D" id="3.90.550.10">
    <property type="entry name" value="Spore Coat Polysaccharide Biosynthesis Protein SpsA, Chain A"/>
    <property type="match status" value="1"/>
</dbReference>
<evidence type="ECO:0000256" key="17">
    <source>
        <dbReference type="ARBA" id="ARBA00048247"/>
    </source>
</evidence>
<dbReference type="GO" id="GO:0005737">
    <property type="term" value="C:cytoplasm"/>
    <property type="evidence" value="ECO:0007669"/>
    <property type="project" value="UniProtKB-SubCell"/>
</dbReference>
<dbReference type="InterPro" id="IPR038009">
    <property type="entry name" value="GlmU_C_LbH"/>
</dbReference>